<evidence type="ECO:0000256" key="1">
    <source>
        <dbReference type="ARBA" id="ARBA00022729"/>
    </source>
</evidence>
<dbReference type="SUPFAM" id="SSF49899">
    <property type="entry name" value="Concanavalin A-like lectins/glucanases"/>
    <property type="match status" value="3"/>
</dbReference>
<keyword evidence="5" id="KW-1185">Reference proteome</keyword>
<dbReference type="SMART" id="SM00560">
    <property type="entry name" value="LamGL"/>
    <property type="match status" value="2"/>
</dbReference>
<dbReference type="Gene3D" id="2.60.120.200">
    <property type="match status" value="3"/>
</dbReference>
<evidence type="ECO:0000313" key="4">
    <source>
        <dbReference type="EMBL" id="WOO41007.1"/>
    </source>
</evidence>
<evidence type="ECO:0000259" key="3">
    <source>
        <dbReference type="SMART" id="SM00560"/>
    </source>
</evidence>
<organism evidence="4 5">
    <name type="scientific">Rubellicoccus peritrichatus</name>
    <dbReference type="NCBI Taxonomy" id="3080537"/>
    <lineage>
        <taxon>Bacteria</taxon>
        <taxon>Pseudomonadati</taxon>
        <taxon>Verrucomicrobiota</taxon>
        <taxon>Opitutia</taxon>
        <taxon>Puniceicoccales</taxon>
        <taxon>Cerasicoccaceae</taxon>
        <taxon>Rubellicoccus</taxon>
    </lineage>
</organism>
<evidence type="ECO:0000256" key="2">
    <source>
        <dbReference type="ARBA" id="ARBA00023157"/>
    </source>
</evidence>
<sequence>MYRLIASFIILAGLLRISIAHGQTDRAIRLDRTFLTPDTSDAAYAFDFPGTMIATEIPDELGDNFYISFWIKADYGSGVYDPPLGSEIVFDYKSIRFTLADFGAEDEWHFALIRVTTSGGIQGQLFLDIVTDGTPDQTDTGISSSNRLLGLGTVAVPNAGFFVKNPTPSNFVIDDIIYWENDASVPLSADEFRRFGASELDLTPSGFVNAYFSCDNDSTGRPTVIDDEPVGNLAIGIRTLPVATTFVDVIDKPQEGVRIDVTTAYGAATVFPNAGTDIEFLKNDEVTFSAPLFVYLDRFGNELGTSDDSDVNSFIDQSYYRAKLTGYKLDGNVTEFASTDERSFDYTLSDGIDVEWTWELEYAVIIDFETGDLEVGPDTGDPSIQIAGNANGFIGRNWVSGNGAISTSVDSSVLVGTNNDPNVRLTAIGYRFENTPDDSVGNYAVLSGSTGFIQSTSNMPVLNNSSDWTVEWWMKFEPTDLTNFQTIWAIYDSNNTGGDNARWSFRYEPDTSRFRVKQANNTHISFEGDFHDFDWHHWAVVMDVSEDTVRVYRDGKEIFSYVDSTNGVQRNNVDTFVLGNLIGLGSNVFNGQLDNFRIWEVALAEDQLEVASQTTNYIFGDSAPLPVIDLTFDDAIDPYDSINDNITIYYDSPASAIDTSATYTVTFEEISSHFPSGADSSVFEKALLPTFELFSDDGLGVDRISPGAVTVEDWLKIIYSWDKEYRISVSTVLAAETNETPALDAMPFVVAATGENEDNIEQIPGELEWWIREDTSIRIGTQYRTDDRCFTMNDQLNQSGLFLDFNDSDLIDGTYDGAVTREYQVASVANAGSTIWQYGKTLFRAEIPLGQALDFSSTSALNAQIVPNLCDGGELSINQAPSLSNSLDDLQLSSGGRSGTISDPVFWDAYGQQFLPLRPGEYTYEWQDKNNGESYFIHIATDFPQNTKDISWEREDDDGVRELLSGNYVTQITMADVTETFPGAPSANYRYFYHADTNKQSPVELDANDSDRIYLHGTGFSAGPITFDDNSKTIRATGTSRTSMLYSYREDVGVAANGDIFSEKFMVRVAESVSVGSALSNDTTLSDGERQALYADSTTGGRIQVEMVDDFVPDPMDPTLMADRRLHLNSAAPFTVAFWAKLDDLAVQDNTQDRIAFEYLSNNGQSIAIGFRGPDHATDPNALFFDFYSQAGTGDLGQSNSADITVDQNWHHYAYVNDAGVAKLYMDGILVLENDTNAPYVFSTGITAKHTLGNSTGLATSGDYSLNGWMDNINIIGQALTSTEIQDLMLGIEYPVSTDNLLQFTFDDSSLISGAVITNEGDVVANGDLINLDSTGFSSLSVLSDTDPALIIFAAGPGLVNPMLLDPSGDFTIAFRVTLDTLADAASVTDRVAFSYADELFFTGLVIGFRGPGHPTDPGKLFLDVYQDINLGVVGQSFTVTGVNIDQQTQHYTMVNDGAMGEARLYLNGSLIYTTGPLTYTGDPTIFPNHALGRSTFIPGSNLIGSIDDYWRIDGALSEAQIQEVIDGTFTPTTMLDPIDLVTTITVNDVFLKFTFDDPTNIVGSTIQNEGSFGAFGALEDASRTPVDGQALLTDEQSVDGRSVVLDQDADFYTEVATRVYSKLDTAGFGSGYTVNEVSNYNPSIYNRAEGVGNWGSIYPVNWSGLYTDDSTNTLRIAYYENPFLVIPVTQTDPLHPNVAWPWIAVDYDEVDYPAFGPHADKRIYISSRLGTEGVDVNSNDQLVFDSSLYQNLTVYNQPYPTQTGYNPNEEHAFVAESIKALLTGNTDFDLNQNAAFALQKDLNVDDQSDASTYTSDAWVLTQYGDVSLGETVMSAYKVEAERSGTGLFPALDDDTHLPTNSLGEPVTQPSNPAYQFNYAYFAGDLLIPPYPINIVIGAAIVDETSGGNLLNALGQEQRTIWNDVNGFTWCVSGEGRFFQRYWYPFRSDFWYESGTRDGINDIAVGTPFAWLPEADTSGDYEFLNINQTDSVPVNYDTYWRTDYPVLKRGETLTYPGGEYAAENPGAEGLPGAVAWAAGQIVFDTANPDMFFDKNSLPQYSARFVRSLDLYVVDFALEDLPTQLRPAATDNVMTVGERYYFKGLTGSLQKRLYYNSLTNQLIFRGRLNDYESGDPQVTSTPISLYVLEPNVMTAIEYDEITDDWLTDDIGLGGSDLFRAAVESLYELSQNPTTILVDDENPADDDSSNHTGHVFLSGMQAIDFTEEDKNGDRYITAQPLSYNDNYELFPASYNADPDASDMDLTIDGIVTNSDADSFIWSPSSLPGGIYYSTAVSDYTNLDMIVVTYPNKSVSVIIDDEYTTLTDVVGGVTLILKASLDPDVVPTKLDLNLTQDILVDLGEGTGLFNKIIVNNSNYSWVNISGTDVYYATDSLGGDPGFPANIFDTLSEAGENGFSTKTLTRVSIADPAGLLVDQWTYMDANSLGFETIYLRLSKDPLLLGSSSDEYVVTINGAELNRNFARTQRKLGRNQVQTRAVTLNSSTGDITSDISDDNFDGDIIAIDSNTLDDLDTLGVDDTVPVFWGSTELVYNATLTALQPGQFGIGDLDGVGFDTYYVRLPVDQYNVNAIDVTDLSDLTVLKALYGDYQHLNSLGAGGALTPKPQLLTAASNRPRYITLFENNNAAIDSAITLHVIEIGTDRYRGGIKLIEGQDVFDEKVNVAHTGDFGANTEEIYYQWYVRDVASIESIGLPGQSIGDENFDSEWQLYTQGLGLHSIKFKGRPDISLADKFFYVRYGEKDEIESAANDSGTSLGNNTSTNTVSDETWRLVDINDTRDTYTADDSPNNRVPFQWAGAANSPQLQANGSFRFLPQLIMGWVKRVLDRVNPYEARFSDFFNNESPSIFSSQLQIAGAPFIGPVALNSDKDVIENVGLIELYETVLKRAKDLTLEVNNASDGTDMALLLAATRLAFLYELFALEAYSDKQDSVIAIGDEIFDTKLSPYVHAFYNQEASLLHEELALLRGIDFLKAYPVYNRLFWNYVKGEGEAAYNSTYQIFDVDADGFINEFDAAELYPQGHGDAWGHFLSAEKMHYELLRDPAFDWQRRSEFYALLDNLLEVDYLDERTFSRIAAEKAQTGLEIVQSTYRLSYTEDPDGQWQGYKDTDTARAWGVSEWGKRATHGALFDWAVGNALVPRNADDAAGSDVENLDTLDRVANRLELGRIAQAIYGLQTTLDEAGQGLNPLGLDSDAVVFDIEPARFNPAFGSAKVTHFEQVFEKAVLAGLNAYAALEIAHDANTKIRHVVNDTNELKKAALLQDLEFRNRLIDIFGRPYNGVVGPGQPYDEGYEGPDNLLYRYIDRINPSSVIPTNDGTGNITIVSNEFANMAADFVERSQSIYDGNAWRVTPFSLTDDFAAVDAVFEAFRLDDQSYGAINNVSYNAPVLVETDEYAFQAPSEWGARPAYGKIQAALEELLLRQIEFERAEGAYLAWRKSVIDKAQRLEYELNVNINRVGITDNADTIRIGLRGFRLALNGITQVADFFGKSAIRASLNAADSNPRAAGLAFDISAPIRAAIYSLAGVATTTRDSFVLFNRRLEKLTDNLLTITTALYDRSQIRLEYYTDMLDLAEELSVLQNAGDVFLDDVGITLQALVQQEQEIQSLIAEGFRIMEERELKNIYMAEAAQQNRYSDMIYRISRNEALSKYENAFNFALQYAWLAAKAYDYETGLSEGDAFAASGLLEELIRTRQLGYWNEGEPSIGQGGLAEILAKMKINFEHLKGQLGINNPQDETGLISMRHELFRIASDNEFSDERWEQALAAHYVENLWDDPVYRKYCRPLGTPADGAAPAFVIPFSTEINNRLNVFGRQLGSEDHAYSISNFATKINSVGVWFENYEDAALSTSPRVYLVPAGSDVMRVSNSNFPEVRAWDVVEQTIPAPFALNNNDLSEPSYVPSLQTVNESFAEIKRFADFRAYPSPTGTSFDSDQLTTDSRLIGRSVWNTRWVLIIPASTLHSDDDFAIGEFVENVSDIQIFFQTYAQSGI</sequence>
<protein>
    <submittedName>
        <fullName evidence="4">LamG domain-containing protein</fullName>
    </submittedName>
</protein>
<evidence type="ECO:0000313" key="5">
    <source>
        <dbReference type="Proteomes" id="UP001304300"/>
    </source>
</evidence>
<proteinExistence type="predicted"/>
<dbReference type="InterPro" id="IPR006558">
    <property type="entry name" value="LamG-like"/>
</dbReference>
<dbReference type="KEGG" id="puo:RZN69_20500"/>
<dbReference type="InterPro" id="IPR013320">
    <property type="entry name" value="ConA-like_dom_sf"/>
</dbReference>
<dbReference type="EMBL" id="CP136920">
    <property type="protein sequence ID" value="WOO41007.1"/>
    <property type="molecule type" value="Genomic_DNA"/>
</dbReference>
<gene>
    <name evidence="4" type="ORF">RZN69_20500</name>
</gene>
<dbReference type="RefSeq" id="WP_317833326.1">
    <property type="nucleotide sequence ID" value="NZ_CP136920.1"/>
</dbReference>
<keyword evidence="2" id="KW-1015">Disulfide bond</keyword>
<dbReference type="Proteomes" id="UP001304300">
    <property type="component" value="Chromosome"/>
</dbReference>
<feature type="domain" description="LamG-like jellyroll fold" evidence="3">
    <location>
        <begin position="1132"/>
        <end position="1283"/>
    </location>
</feature>
<keyword evidence="1" id="KW-0732">Signal</keyword>
<feature type="domain" description="LamG-like jellyroll fold" evidence="3">
    <location>
        <begin position="466"/>
        <end position="606"/>
    </location>
</feature>
<reference evidence="4 5" key="1">
    <citation type="submission" date="2023-10" db="EMBL/GenBank/DDBJ databases">
        <title>Rubellicoccus peritrichatus gen. nov., sp. nov., isolated from an algae of coral reef tank.</title>
        <authorList>
            <person name="Luo J."/>
        </authorList>
    </citation>
    <scope>NUCLEOTIDE SEQUENCE [LARGE SCALE GENOMIC DNA]</scope>
    <source>
        <strain evidence="4 5">CR14</strain>
    </source>
</reference>
<accession>A0AAQ3L9A0</accession>
<name>A0AAQ3L9A0_9BACT</name>
<dbReference type="Pfam" id="PF13385">
    <property type="entry name" value="Laminin_G_3"/>
    <property type="match status" value="2"/>
</dbReference>